<dbReference type="RefSeq" id="WP_144726662.1">
    <property type="nucleotide sequence ID" value="NZ_CAWOWR010000076.1"/>
</dbReference>
<evidence type="ECO:0000259" key="9">
    <source>
        <dbReference type="Pfam" id="PF13742"/>
    </source>
</evidence>
<evidence type="ECO:0000256" key="1">
    <source>
        <dbReference type="ARBA" id="ARBA00022490"/>
    </source>
</evidence>
<dbReference type="GO" id="GO:0003676">
    <property type="term" value="F:nucleic acid binding"/>
    <property type="evidence" value="ECO:0007669"/>
    <property type="project" value="InterPro"/>
</dbReference>
<evidence type="ECO:0000256" key="5">
    <source>
        <dbReference type="HAMAP-Rule" id="MF_00378"/>
    </source>
</evidence>
<evidence type="ECO:0000313" key="10">
    <source>
        <dbReference type="EMBL" id="TVU72777.1"/>
    </source>
</evidence>
<proteinExistence type="inferred from homology"/>
<dbReference type="GO" id="GO:0009318">
    <property type="term" value="C:exodeoxyribonuclease VII complex"/>
    <property type="evidence" value="ECO:0007669"/>
    <property type="project" value="UniProtKB-UniRule"/>
</dbReference>
<feature type="domain" description="OB-fold nucleic acid binding" evidence="9">
    <location>
        <begin position="12"/>
        <end position="104"/>
    </location>
</feature>
<dbReference type="InterPro" id="IPR025824">
    <property type="entry name" value="OB-fold_nuc-bd_dom"/>
</dbReference>
<dbReference type="InterPro" id="IPR020579">
    <property type="entry name" value="Exonuc_VII_lsu_C"/>
</dbReference>
<comment type="caution">
    <text evidence="10">The sequence shown here is derived from an EMBL/GenBank/DDBJ whole genome shotgun (WGS) entry which is preliminary data.</text>
</comment>
<name>A0A558HUG8_9GAMM</name>
<dbReference type="OrthoDB" id="9802795at2"/>
<dbReference type="GO" id="GO:0008855">
    <property type="term" value="F:exodeoxyribonuclease VII activity"/>
    <property type="evidence" value="ECO:0007669"/>
    <property type="project" value="UniProtKB-UniRule"/>
</dbReference>
<evidence type="ECO:0000313" key="11">
    <source>
        <dbReference type="Proteomes" id="UP000319941"/>
    </source>
</evidence>
<evidence type="ECO:0000256" key="3">
    <source>
        <dbReference type="ARBA" id="ARBA00022801"/>
    </source>
</evidence>
<keyword evidence="1 5" id="KW-0963">Cytoplasm</keyword>
<accession>A0A558HUG8</accession>
<keyword evidence="7" id="KW-0175">Coiled coil</keyword>
<dbReference type="HAMAP" id="MF_00378">
    <property type="entry name" value="Exonuc_7_L"/>
    <property type="match status" value="1"/>
</dbReference>
<sequence length="459" mass="51198">MFEPPSSAANAISVTQLNREAKRLLERGLGELWIEGEISGFSQPRSGHCYFTLKDDGAQVRCALFKSRAQFLREKPKDGDRVRVRAKVSLFEARGDYQLIVEALQQAGLGEWLARLARLREQLAAEGIFANQRTLPHPPQHLGVITSATGAALQDVIAVTRKRWPQAHLSVLPVVVQGPQAVPQLIRAVAMANRDSDCDALLITRGGGSLEDLWAFNDEHLARAIFHSRLPVVAAIGHETDTTLAELAADLRAPTPSAAAEALFPDQRALAHQLDALSQRLWRTQRALLDQAAQRLDHARSRLRHPARDLTLQRERASELERRLHTALRQRLLSEQEKAAQLERRLKQASPARDIQRHRQQLAMLTPRLNTALPRRLAADRERLEAAMRALNSVSPLNVLGRGYAIVERVGSQSPPQTQQKGNEVIRAAHQTQPGEMLSIRLGEGRLAVEVKRRFKPKP</sequence>
<protein>
    <recommendedName>
        <fullName evidence="5">Exodeoxyribonuclease 7 large subunit</fullName>
        <ecNumber evidence="5">3.1.11.6</ecNumber>
    </recommendedName>
    <alternativeName>
        <fullName evidence="5">Exodeoxyribonuclease VII large subunit</fullName>
        <shortName evidence="5">Exonuclease VII large subunit</shortName>
    </alternativeName>
</protein>
<dbReference type="GO" id="GO:0005737">
    <property type="term" value="C:cytoplasm"/>
    <property type="evidence" value="ECO:0007669"/>
    <property type="project" value="UniProtKB-SubCell"/>
</dbReference>
<keyword evidence="4 5" id="KW-0269">Exonuclease</keyword>
<dbReference type="EMBL" id="VNFH01000002">
    <property type="protein sequence ID" value="TVU72777.1"/>
    <property type="molecule type" value="Genomic_DNA"/>
</dbReference>
<evidence type="ECO:0000256" key="4">
    <source>
        <dbReference type="ARBA" id="ARBA00022839"/>
    </source>
</evidence>
<keyword evidence="2 5" id="KW-0540">Nuclease</keyword>
<dbReference type="STRING" id="553385.GCA_000591415_02002"/>
<comment type="function">
    <text evidence="5">Bidirectionally degrades single-stranded DNA into large acid-insoluble oligonucleotides, which are then degraded further into small acid-soluble oligonucleotides.</text>
</comment>
<dbReference type="InterPro" id="IPR003753">
    <property type="entry name" value="Exonuc_VII_L"/>
</dbReference>
<gene>
    <name evidence="5" type="primary">xseA</name>
    <name evidence="10" type="ORF">FQP86_03660</name>
</gene>
<evidence type="ECO:0000256" key="7">
    <source>
        <dbReference type="SAM" id="Coils"/>
    </source>
</evidence>
<feature type="coiled-coil region" evidence="7">
    <location>
        <begin position="310"/>
        <end position="345"/>
    </location>
</feature>
<evidence type="ECO:0000256" key="2">
    <source>
        <dbReference type="ARBA" id="ARBA00022722"/>
    </source>
</evidence>
<dbReference type="GO" id="GO:0006308">
    <property type="term" value="P:DNA catabolic process"/>
    <property type="evidence" value="ECO:0007669"/>
    <property type="project" value="UniProtKB-UniRule"/>
</dbReference>
<comment type="catalytic activity">
    <reaction evidence="5 6">
        <text>Exonucleolytic cleavage in either 5'- to 3'- or 3'- to 5'-direction to yield nucleoside 5'-phosphates.</text>
        <dbReference type="EC" id="3.1.11.6"/>
    </reaction>
</comment>
<dbReference type="NCBIfam" id="TIGR00237">
    <property type="entry name" value="xseA"/>
    <property type="match status" value="1"/>
</dbReference>
<keyword evidence="3 5" id="KW-0378">Hydrolase</keyword>
<dbReference type="Proteomes" id="UP000319941">
    <property type="component" value="Unassembled WGS sequence"/>
</dbReference>
<reference evidence="10 11" key="1">
    <citation type="submission" date="2019-07" db="EMBL/GenBank/DDBJ databases">
        <title>Diversity of Bacteria from Kongsfjorden, Arctic.</title>
        <authorList>
            <person name="Yu Y."/>
        </authorList>
    </citation>
    <scope>NUCLEOTIDE SEQUENCE [LARGE SCALE GENOMIC DNA]</scope>
    <source>
        <strain evidence="10 11">SM1923</strain>
    </source>
</reference>
<dbReference type="AlphaFoldDB" id="A0A558HUG8"/>
<dbReference type="PANTHER" id="PTHR30008">
    <property type="entry name" value="EXODEOXYRIBONUCLEASE 7 LARGE SUBUNIT"/>
    <property type="match status" value="1"/>
</dbReference>
<dbReference type="PANTHER" id="PTHR30008:SF0">
    <property type="entry name" value="EXODEOXYRIBONUCLEASE 7 LARGE SUBUNIT"/>
    <property type="match status" value="1"/>
</dbReference>
<comment type="similarity">
    <text evidence="5 6">Belongs to the XseA family.</text>
</comment>
<evidence type="ECO:0000259" key="8">
    <source>
        <dbReference type="Pfam" id="PF02601"/>
    </source>
</evidence>
<organism evidence="10 11">
    <name type="scientific">Cobetia crustatorum</name>
    <dbReference type="NCBI Taxonomy" id="553385"/>
    <lineage>
        <taxon>Bacteria</taxon>
        <taxon>Pseudomonadati</taxon>
        <taxon>Pseudomonadota</taxon>
        <taxon>Gammaproteobacteria</taxon>
        <taxon>Oceanospirillales</taxon>
        <taxon>Halomonadaceae</taxon>
        <taxon>Cobetia</taxon>
    </lineage>
</organism>
<comment type="subunit">
    <text evidence="5">Heterooligomer composed of large and small subunits.</text>
</comment>
<dbReference type="Pfam" id="PF13742">
    <property type="entry name" value="tRNA_anti_2"/>
    <property type="match status" value="1"/>
</dbReference>
<dbReference type="Gene3D" id="2.40.50.1010">
    <property type="match status" value="1"/>
</dbReference>
<dbReference type="CDD" id="cd04489">
    <property type="entry name" value="ExoVII_LU_OBF"/>
    <property type="match status" value="1"/>
</dbReference>
<evidence type="ECO:0000256" key="6">
    <source>
        <dbReference type="RuleBase" id="RU004355"/>
    </source>
</evidence>
<dbReference type="EC" id="3.1.11.6" evidence="5"/>
<dbReference type="Pfam" id="PF02601">
    <property type="entry name" value="Exonuc_VII_L"/>
    <property type="match status" value="1"/>
</dbReference>
<feature type="domain" description="Exonuclease VII large subunit C-terminal" evidence="8">
    <location>
        <begin position="131"/>
        <end position="449"/>
    </location>
</feature>
<comment type="subcellular location">
    <subcellularLocation>
        <location evidence="5 6">Cytoplasm</location>
    </subcellularLocation>
</comment>
<keyword evidence="11" id="KW-1185">Reference proteome</keyword>